<name>R6CFX1_9BACT</name>
<dbReference type="EMBL" id="CBCJ010000057">
    <property type="protein sequence ID" value="CDA70381.1"/>
    <property type="molecule type" value="Genomic_DNA"/>
</dbReference>
<dbReference type="GO" id="GO:0016853">
    <property type="term" value="F:isomerase activity"/>
    <property type="evidence" value="ECO:0007669"/>
    <property type="project" value="UniProtKB-KW"/>
</dbReference>
<accession>R6CFX1</accession>
<organism evidence="1 2">
    <name type="scientific">Phocaeicola coprocola CAG:162</name>
    <dbReference type="NCBI Taxonomy" id="1263040"/>
    <lineage>
        <taxon>Bacteria</taxon>
        <taxon>Pseudomonadati</taxon>
        <taxon>Bacteroidota</taxon>
        <taxon>Bacteroidia</taxon>
        <taxon>Bacteroidales</taxon>
        <taxon>Bacteroidaceae</taxon>
        <taxon>Phocaeicola</taxon>
    </lineage>
</organism>
<protein>
    <submittedName>
        <fullName evidence="1">Mannose-1-phosphate guanylyltransferase/mannose-6-phosphate isomerase</fullName>
    </submittedName>
</protein>
<dbReference type="AlphaFoldDB" id="R6CFX1"/>
<sequence>MNYQLLSLSFCTQTRGRTGMDVTPLVFETSASTDSAIWATKSGNMYFLNCGAKVVKYFETTSISRKKVKIIFI</sequence>
<keyword evidence="1" id="KW-0548">Nucleotidyltransferase</keyword>
<gene>
    <name evidence="1" type="ORF">BN509_00221</name>
</gene>
<keyword evidence="1" id="KW-0808">Transferase</keyword>
<reference evidence="1" key="1">
    <citation type="submission" date="2012-11" db="EMBL/GenBank/DDBJ databases">
        <title>Dependencies among metagenomic species, viruses, plasmids and units of genetic variation.</title>
        <authorList>
            <person name="Nielsen H.B."/>
            <person name="Almeida M."/>
            <person name="Juncker A.S."/>
            <person name="Rasmussen S."/>
            <person name="Li J."/>
            <person name="Sunagawa S."/>
            <person name="Plichta D."/>
            <person name="Gautier L."/>
            <person name="Le Chatelier E."/>
            <person name="Peletier E."/>
            <person name="Bonde I."/>
            <person name="Nielsen T."/>
            <person name="Manichanh C."/>
            <person name="Arumugam M."/>
            <person name="Batto J."/>
            <person name="Santos M.B.Q.D."/>
            <person name="Blom N."/>
            <person name="Borruel N."/>
            <person name="Burgdorf K.S."/>
            <person name="Boumezbeur F."/>
            <person name="Casellas F."/>
            <person name="Dore J."/>
            <person name="Guarner F."/>
            <person name="Hansen T."/>
            <person name="Hildebrand F."/>
            <person name="Kaas R.S."/>
            <person name="Kennedy S."/>
            <person name="Kristiansen K."/>
            <person name="Kultima J.R."/>
            <person name="Leonard P."/>
            <person name="Levenez F."/>
            <person name="Lund O."/>
            <person name="Moumen B."/>
            <person name="Le Paslier D."/>
            <person name="Pons N."/>
            <person name="Pedersen O."/>
            <person name="Prifti E."/>
            <person name="Qin J."/>
            <person name="Raes J."/>
            <person name="Tap J."/>
            <person name="Tims S."/>
            <person name="Ussery D.W."/>
            <person name="Yamada T."/>
            <person name="MetaHit consortium"/>
            <person name="Renault P."/>
            <person name="Sicheritz-Ponten T."/>
            <person name="Bork P."/>
            <person name="Wang J."/>
            <person name="Brunak S."/>
            <person name="Ehrlich S.D."/>
        </authorList>
    </citation>
    <scope>NUCLEOTIDE SEQUENCE [LARGE SCALE GENOMIC DNA]</scope>
</reference>
<dbReference type="Proteomes" id="UP000018362">
    <property type="component" value="Unassembled WGS sequence"/>
</dbReference>
<proteinExistence type="predicted"/>
<keyword evidence="1" id="KW-0413">Isomerase</keyword>
<comment type="caution">
    <text evidence="1">The sequence shown here is derived from an EMBL/GenBank/DDBJ whole genome shotgun (WGS) entry which is preliminary data.</text>
</comment>
<evidence type="ECO:0000313" key="2">
    <source>
        <dbReference type="Proteomes" id="UP000018362"/>
    </source>
</evidence>
<dbReference type="GO" id="GO:0016779">
    <property type="term" value="F:nucleotidyltransferase activity"/>
    <property type="evidence" value="ECO:0007669"/>
    <property type="project" value="UniProtKB-KW"/>
</dbReference>
<evidence type="ECO:0000313" key="1">
    <source>
        <dbReference type="EMBL" id="CDA70381.1"/>
    </source>
</evidence>